<dbReference type="EMBL" id="JARKIK010000019">
    <property type="protein sequence ID" value="KAK8745489.1"/>
    <property type="molecule type" value="Genomic_DNA"/>
</dbReference>
<evidence type="ECO:0000256" key="1">
    <source>
        <dbReference type="ARBA" id="ARBA00022460"/>
    </source>
</evidence>
<dbReference type="EMBL" id="JARKIK010000019">
    <property type="protein sequence ID" value="KAK8745488.1"/>
    <property type="molecule type" value="Genomic_DNA"/>
</dbReference>
<evidence type="ECO:0000313" key="5">
    <source>
        <dbReference type="Proteomes" id="UP001445076"/>
    </source>
</evidence>
<dbReference type="AlphaFoldDB" id="A0AAW0Y0G9"/>
<dbReference type="InterPro" id="IPR000618">
    <property type="entry name" value="Insect_cuticle"/>
</dbReference>
<name>A0AAW0Y0G9_CHEQU</name>
<keyword evidence="3" id="KW-0812">Transmembrane</keyword>
<keyword evidence="3" id="KW-0472">Membrane</keyword>
<keyword evidence="1 2" id="KW-0193">Cuticle</keyword>
<evidence type="ECO:0000256" key="3">
    <source>
        <dbReference type="SAM" id="Phobius"/>
    </source>
</evidence>
<dbReference type="PANTHER" id="PTHR10380:SF173">
    <property type="entry name" value="CUTICULAR PROTEIN 47EF, ISOFORM C-RELATED"/>
    <property type="match status" value="1"/>
</dbReference>
<gene>
    <name evidence="4" type="ORF">OTU49_000216</name>
</gene>
<comment type="caution">
    <text evidence="4">The sequence shown here is derived from an EMBL/GenBank/DDBJ whole genome shotgun (WGS) entry which is preliminary data.</text>
</comment>
<reference evidence="4 5" key="1">
    <citation type="journal article" date="2024" name="BMC Genomics">
        <title>Genome assembly of redclaw crayfish (Cherax quadricarinatus) provides insights into its immune adaptation and hypoxia tolerance.</title>
        <authorList>
            <person name="Liu Z."/>
            <person name="Zheng J."/>
            <person name="Li H."/>
            <person name="Fang K."/>
            <person name="Wang S."/>
            <person name="He J."/>
            <person name="Zhou D."/>
            <person name="Weng S."/>
            <person name="Chi M."/>
            <person name="Gu Z."/>
            <person name="He J."/>
            <person name="Li F."/>
            <person name="Wang M."/>
        </authorList>
    </citation>
    <scope>NUCLEOTIDE SEQUENCE [LARGE SCALE GENOMIC DNA]</scope>
    <source>
        <strain evidence="4">ZL_2023a</strain>
    </source>
</reference>
<proteinExistence type="predicted"/>
<protein>
    <recommendedName>
        <fullName evidence="6">Cuticle protein</fullName>
    </recommendedName>
</protein>
<organism evidence="4 5">
    <name type="scientific">Cherax quadricarinatus</name>
    <name type="common">Australian red claw crayfish</name>
    <dbReference type="NCBI Taxonomy" id="27406"/>
    <lineage>
        <taxon>Eukaryota</taxon>
        <taxon>Metazoa</taxon>
        <taxon>Ecdysozoa</taxon>
        <taxon>Arthropoda</taxon>
        <taxon>Crustacea</taxon>
        <taxon>Multicrustacea</taxon>
        <taxon>Malacostraca</taxon>
        <taxon>Eumalacostraca</taxon>
        <taxon>Eucarida</taxon>
        <taxon>Decapoda</taxon>
        <taxon>Pleocyemata</taxon>
        <taxon>Astacidea</taxon>
        <taxon>Parastacoidea</taxon>
        <taxon>Parastacidae</taxon>
        <taxon>Cherax</taxon>
    </lineage>
</organism>
<feature type="transmembrane region" description="Helical" evidence="3">
    <location>
        <begin position="12"/>
        <end position="34"/>
    </location>
</feature>
<dbReference type="Proteomes" id="UP001445076">
    <property type="component" value="Unassembled WGS sequence"/>
</dbReference>
<evidence type="ECO:0000313" key="4">
    <source>
        <dbReference type="EMBL" id="KAK8745489.1"/>
    </source>
</evidence>
<dbReference type="InterPro" id="IPR050468">
    <property type="entry name" value="Cuticle_Struct_Prot"/>
</dbReference>
<keyword evidence="3" id="KW-1133">Transmembrane helix</keyword>
<evidence type="ECO:0000256" key="2">
    <source>
        <dbReference type="PROSITE-ProRule" id="PRU00497"/>
    </source>
</evidence>
<dbReference type="GO" id="GO:0008010">
    <property type="term" value="F:structural constituent of chitin-based larval cuticle"/>
    <property type="evidence" value="ECO:0007669"/>
    <property type="project" value="TreeGrafter"/>
</dbReference>
<evidence type="ECO:0008006" key="6">
    <source>
        <dbReference type="Google" id="ProtNLM"/>
    </source>
</evidence>
<accession>A0AAW0Y0G9</accession>
<keyword evidence="5" id="KW-1185">Reference proteome</keyword>
<dbReference type="Pfam" id="PF00379">
    <property type="entry name" value="Chitin_bind_4"/>
    <property type="match status" value="1"/>
</dbReference>
<dbReference type="PANTHER" id="PTHR10380">
    <property type="entry name" value="CUTICLE PROTEIN"/>
    <property type="match status" value="1"/>
</dbReference>
<reference evidence="4" key="2">
    <citation type="submission" date="2024-01" db="EMBL/GenBank/DDBJ databases">
        <authorList>
            <person name="He J."/>
            <person name="Wang M."/>
            <person name="Zheng J."/>
            <person name="Liu Z."/>
        </authorList>
    </citation>
    <scope>NUCLEOTIDE SEQUENCE</scope>
    <source>
        <strain evidence="4">ZL_2023a</strain>
        <tissue evidence="4">Muscle</tissue>
    </source>
</reference>
<dbReference type="PROSITE" id="PS51155">
    <property type="entry name" value="CHIT_BIND_RR_2"/>
    <property type="match status" value="1"/>
</dbReference>
<dbReference type="GO" id="GO:0062129">
    <property type="term" value="C:chitin-based extracellular matrix"/>
    <property type="evidence" value="ECO:0007669"/>
    <property type="project" value="TreeGrafter"/>
</dbReference>
<sequence length="148" mass="15588">MADSAAWSAEIILPFQLLLPVTVQVAFASVVAVVSSAKLPGDPQPIAILRDDRLAPQGAVYKTDFETENGIVVSENGQAGSVGQSNAEGFISYTSPGGQPVQISYVANEFGFQPQGDVLPTPHPLPSHAIEQIRFAEEQARLSAQSGN</sequence>